<feature type="compositionally biased region" description="Basic and acidic residues" evidence="1">
    <location>
        <begin position="59"/>
        <end position="83"/>
    </location>
</feature>
<organism evidence="2 3">
    <name type="scientific">Curvularia kusanoi</name>
    <name type="common">Cochliobolus kusanoi</name>
    <dbReference type="NCBI Taxonomy" id="90978"/>
    <lineage>
        <taxon>Eukaryota</taxon>
        <taxon>Fungi</taxon>
        <taxon>Dikarya</taxon>
        <taxon>Ascomycota</taxon>
        <taxon>Pezizomycotina</taxon>
        <taxon>Dothideomycetes</taxon>
        <taxon>Pleosporomycetidae</taxon>
        <taxon>Pleosporales</taxon>
        <taxon>Pleosporineae</taxon>
        <taxon>Pleosporaceae</taxon>
        <taxon>Curvularia</taxon>
    </lineage>
</organism>
<accession>A0A9P4TJ76</accession>
<dbReference type="Proteomes" id="UP000801428">
    <property type="component" value="Unassembled WGS sequence"/>
</dbReference>
<name>A0A9P4TJ76_CURKU</name>
<dbReference type="OrthoDB" id="3800870at2759"/>
<protein>
    <submittedName>
        <fullName evidence="2">Uncharacterized protein</fullName>
    </submittedName>
</protein>
<keyword evidence="3" id="KW-1185">Reference proteome</keyword>
<feature type="region of interest" description="Disordered" evidence="1">
    <location>
        <begin position="1"/>
        <end position="41"/>
    </location>
</feature>
<gene>
    <name evidence="2" type="ORF">E8E13_003478</name>
</gene>
<feature type="compositionally biased region" description="Polar residues" evidence="1">
    <location>
        <begin position="172"/>
        <end position="181"/>
    </location>
</feature>
<dbReference type="EMBL" id="SWKU01000006">
    <property type="protein sequence ID" value="KAF3005643.1"/>
    <property type="molecule type" value="Genomic_DNA"/>
</dbReference>
<sequence length="436" mass="48380">MPDSDSDSDYSLIDFPHTDSGGGDSGHASSRNGPDVPPLGEDFEFLSIYEVKGNVDSQNMRKPDEGKEGAGGEKARGLSHAERLPLDVDTTAISKPFKQAIEVLKQFEMTQGMSEKKPRDTAGYKAIDPLHLDMFARPPVGKTILRKGAMVREGLSQHTRDSLKKGFEESTKNGVSANNPRPSDMVRNSGIRPPRVAISRSSVAPRGTDTANTRDISINPDYPVNMQAHPERGFAAHLRIPKRASGRNEEDADAKKAGVEASNAKAEPISERETSDVPATVRRTETPKSPVLPHCIWSEQKQQWVASDNYISPEVATEMDLHIKNMASTFVRSPELRDRFKATVSSELQELGQLQHSCFGCSSSGHRDLCSNERTDRTACDECVRLRRPCCRLWVDPRDLAGRSFAYGLLPLPKELREVDDHRELGYYVRSTMKKH</sequence>
<feature type="region of interest" description="Disordered" evidence="1">
    <location>
        <begin position="54"/>
        <end position="83"/>
    </location>
</feature>
<feature type="region of interest" description="Disordered" evidence="1">
    <location>
        <begin position="155"/>
        <end position="221"/>
    </location>
</feature>
<dbReference type="AlphaFoldDB" id="A0A9P4TJ76"/>
<evidence type="ECO:0000256" key="1">
    <source>
        <dbReference type="SAM" id="MobiDB-lite"/>
    </source>
</evidence>
<evidence type="ECO:0000313" key="3">
    <source>
        <dbReference type="Proteomes" id="UP000801428"/>
    </source>
</evidence>
<feature type="region of interest" description="Disordered" evidence="1">
    <location>
        <begin position="243"/>
        <end position="280"/>
    </location>
</feature>
<feature type="compositionally biased region" description="Basic and acidic residues" evidence="1">
    <location>
        <begin position="246"/>
        <end position="258"/>
    </location>
</feature>
<reference evidence="2" key="1">
    <citation type="submission" date="2019-04" db="EMBL/GenBank/DDBJ databases">
        <title>Sequencing of skin fungus with MAO and IRED activity.</title>
        <authorList>
            <person name="Marsaioli A.J."/>
            <person name="Bonatto J.M.C."/>
            <person name="Reis Junior O."/>
        </authorList>
    </citation>
    <scope>NUCLEOTIDE SEQUENCE</scope>
    <source>
        <strain evidence="2">30M1</strain>
    </source>
</reference>
<comment type="caution">
    <text evidence="2">The sequence shown here is derived from an EMBL/GenBank/DDBJ whole genome shotgun (WGS) entry which is preliminary data.</text>
</comment>
<feature type="compositionally biased region" description="Basic and acidic residues" evidence="1">
    <location>
        <begin position="158"/>
        <end position="171"/>
    </location>
</feature>
<proteinExistence type="predicted"/>
<evidence type="ECO:0000313" key="2">
    <source>
        <dbReference type="EMBL" id="KAF3005643.1"/>
    </source>
</evidence>